<feature type="transmembrane region" description="Helical" evidence="7">
    <location>
        <begin position="191"/>
        <end position="214"/>
    </location>
</feature>
<dbReference type="PANTHER" id="PTHR13317">
    <property type="entry name" value="TRANSMEMBRANE ANTERIOR POSTERIOR TRANSFORMATION PROTEIN 1 HOMOLOG"/>
    <property type="match status" value="1"/>
</dbReference>
<evidence type="ECO:0000256" key="4">
    <source>
        <dbReference type="ARBA" id="ARBA00022989"/>
    </source>
</evidence>
<dbReference type="AlphaFoldDB" id="A0A9N8YNP8"/>
<proteinExistence type="inferred from homology"/>
<dbReference type="EMBL" id="CAJVPL010000097">
    <property type="protein sequence ID" value="CAG8446103.1"/>
    <property type="molecule type" value="Genomic_DNA"/>
</dbReference>
<keyword evidence="4 7" id="KW-1133">Transmembrane helix</keyword>
<name>A0A9N8YNP8_9GLOM</name>
<evidence type="ECO:0000256" key="3">
    <source>
        <dbReference type="ARBA" id="ARBA00022692"/>
    </source>
</evidence>
<dbReference type="OrthoDB" id="29023at2759"/>
<comment type="caution">
    <text evidence="8">The sequence shown here is derived from an EMBL/GenBank/DDBJ whole genome shotgun (WGS) entry which is preliminary data.</text>
</comment>
<evidence type="ECO:0000256" key="2">
    <source>
        <dbReference type="ARBA" id="ARBA00008803"/>
    </source>
</evidence>
<keyword evidence="5 7" id="KW-0472">Membrane</keyword>
<evidence type="ECO:0000256" key="1">
    <source>
        <dbReference type="ARBA" id="ARBA00004141"/>
    </source>
</evidence>
<evidence type="ECO:0000256" key="6">
    <source>
        <dbReference type="SAM" id="MobiDB-lite"/>
    </source>
</evidence>
<dbReference type="PANTHER" id="PTHR13317:SF4">
    <property type="entry name" value="TRANSMEMBRANE ANTERIOR POSTERIOR TRANSFORMATION PROTEIN 1 HOMOLOG"/>
    <property type="match status" value="1"/>
</dbReference>
<reference evidence="8" key="1">
    <citation type="submission" date="2021-06" db="EMBL/GenBank/DDBJ databases">
        <authorList>
            <person name="Kallberg Y."/>
            <person name="Tangrot J."/>
            <person name="Rosling A."/>
        </authorList>
    </citation>
    <scope>NUCLEOTIDE SEQUENCE</scope>
    <source>
        <strain evidence="8">MT106</strain>
    </source>
</reference>
<dbReference type="InterPro" id="IPR008010">
    <property type="entry name" value="Tatp1"/>
</dbReference>
<feature type="region of interest" description="Disordered" evidence="6">
    <location>
        <begin position="12"/>
        <end position="40"/>
    </location>
</feature>
<evidence type="ECO:0000313" key="9">
    <source>
        <dbReference type="Proteomes" id="UP000789831"/>
    </source>
</evidence>
<comment type="similarity">
    <text evidence="2">Belongs to the TAPT1 family.</text>
</comment>
<sequence length="611" mass="68751">MDIVVSFVASAPFTPPPTPPRSTTLLNKNSSNGSRTPLLAPTLSSVLPAEEPDSTNVVNQFPLLDTDTATAATTTISLESPLTPDSNVAENYTQDDKDLLLKNSNESSVENKSVSTDHTEQGLLNEKETELDSGQQISNFGLWDYVKEEITALDFEPSEEMTTERVTNFLTIPIAMEKLMIFGVCLCLDSFLYTFTFLPLRFIIALYTLFIGIFRRLKNGITESLTLSQQCDLLKGLLVIFVCLALQRVDAAQMYHSIRGQAVIKLYVIFNVLEILDRLCCSFGSDILDSLSCKSTLAGLSLNMAHTMIMSYQVITLNVAINSYSNALLTLLLSNQFIEIKSSVFKRFEKENLFQLSCADIVERFQLALFLTIITVRNLIELSGSPPSTSSNLPTSFFPLFPKMTTIETLLTPVFIVMASEFLVDWLKHAFITKFNQIRPSVYDKFVDVLCCDVITEKYNRRNTVDRSPNVARRIGFAPLPLACLMITVAIQTITMITDWSLDMDDELSNAPIAVFSRSSWIACGSTFFCILVILKIFIGTKLLIFSNQREATRKNRPRDDEHHIEQKITEETIEKQQILNDPKDNFAGQSKPKITFDNIERYMIFKSRIP</sequence>
<gene>
    <name evidence="8" type="ORF">AGERDE_LOCUS1423</name>
</gene>
<accession>A0A9N8YNP8</accession>
<protein>
    <submittedName>
        <fullName evidence="8">9287_t:CDS:1</fullName>
    </submittedName>
</protein>
<feature type="compositionally biased region" description="Low complexity" evidence="6">
    <location>
        <begin position="105"/>
        <end position="114"/>
    </location>
</feature>
<dbReference type="Pfam" id="PF05346">
    <property type="entry name" value="DUF747"/>
    <property type="match status" value="1"/>
</dbReference>
<evidence type="ECO:0000256" key="7">
    <source>
        <dbReference type="SAM" id="Phobius"/>
    </source>
</evidence>
<dbReference type="GO" id="GO:0005789">
    <property type="term" value="C:endoplasmic reticulum membrane"/>
    <property type="evidence" value="ECO:0007669"/>
    <property type="project" value="TreeGrafter"/>
</dbReference>
<feature type="transmembrane region" description="Helical" evidence="7">
    <location>
        <begin position="520"/>
        <end position="545"/>
    </location>
</feature>
<comment type="subcellular location">
    <subcellularLocation>
        <location evidence="1">Membrane</location>
        <topology evidence="1">Multi-pass membrane protein</topology>
    </subcellularLocation>
</comment>
<feature type="compositionally biased region" description="Basic and acidic residues" evidence="6">
    <location>
        <begin position="115"/>
        <end position="128"/>
    </location>
</feature>
<keyword evidence="9" id="KW-1185">Reference proteome</keyword>
<feature type="transmembrane region" description="Helical" evidence="7">
    <location>
        <begin position="477"/>
        <end position="500"/>
    </location>
</feature>
<organism evidence="8 9">
    <name type="scientific">Ambispora gerdemannii</name>
    <dbReference type="NCBI Taxonomy" id="144530"/>
    <lineage>
        <taxon>Eukaryota</taxon>
        <taxon>Fungi</taxon>
        <taxon>Fungi incertae sedis</taxon>
        <taxon>Mucoromycota</taxon>
        <taxon>Glomeromycotina</taxon>
        <taxon>Glomeromycetes</taxon>
        <taxon>Archaeosporales</taxon>
        <taxon>Ambisporaceae</taxon>
        <taxon>Ambispora</taxon>
    </lineage>
</organism>
<evidence type="ECO:0000256" key="5">
    <source>
        <dbReference type="ARBA" id="ARBA00023136"/>
    </source>
</evidence>
<dbReference type="Proteomes" id="UP000789831">
    <property type="component" value="Unassembled WGS sequence"/>
</dbReference>
<evidence type="ECO:0000313" key="8">
    <source>
        <dbReference type="EMBL" id="CAG8446103.1"/>
    </source>
</evidence>
<keyword evidence="3 7" id="KW-0812">Transmembrane</keyword>
<feature type="region of interest" description="Disordered" evidence="6">
    <location>
        <begin position="105"/>
        <end position="128"/>
    </location>
</feature>
<feature type="compositionally biased region" description="Polar residues" evidence="6">
    <location>
        <begin position="25"/>
        <end position="35"/>
    </location>
</feature>